<keyword evidence="7 16" id="KW-0663">Pyridoxal phosphate</keyword>
<evidence type="ECO:0000256" key="12">
    <source>
        <dbReference type="ARBA" id="ARBA00023239"/>
    </source>
</evidence>
<proteinExistence type="inferred from homology"/>
<reference evidence="19" key="3">
    <citation type="submission" date="2015-06" db="UniProtKB">
        <authorList>
            <consortium name="EnsemblMetazoa"/>
        </authorList>
    </citation>
    <scope>IDENTIFICATION</scope>
</reference>
<keyword evidence="8" id="KW-0746">Sphingolipid metabolism</keyword>
<sequence>MQQKAHDLFAEKTGAGADHDQVVRLFHHAFMHENALNPAIFPSLRRFETETIAMTAAMLNGDDQVVGSLTSGGTESILMAMKTYRDRARKLFPQIKNPEMVAPITIHPAHEKAAHYFGFTIVHVPVGKDFKPDIDAYEEAITPRTIALLCSAPQYCQGIVDPIEQISEIAVRRCLPMHVDACFGGFMLPWVEKLGYPMPKFDFRVPGVTSISADIHKYGYGAKGASVVLYRNEDIRRYQIFAYSQWPGGLFGSPSMAGTRPGGNIAAAWVALKAMGQDGYMKMAKQLMETTVLLKDAINAIPGLCILGKPQMTSFSIGSNDPEMNILALADVMEETGWKMERQQLPDSLHCSIMPHHTAIADQLIADLTNAAKRVKGNKELAKKGTAAMYGMVGQIPDKSLIDDFIVNFFSEMYKA</sequence>
<dbReference type="Proteomes" id="UP000014760">
    <property type="component" value="Unassembled WGS sequence"/>
</dbReference>
<dbReference type="PANTHER" id="PTHR42735">
    <property type="match status" value="1"/>
</dbReference>
<dbReference type="OMA" id="WPGGLFV"/>
<dbReference type="Gene3D" id="3.40.640.10">
    <property type="entry name" value="Type I PLP-dependent aspartate aminotransferase-like (Major domain)"/>
    <property type="match status" value="1"/>
</dbReference>
<comment type="subcellular location">
    <subcellularLocation>
        <location evidence="2">Endoplasmic reticulum membrane</location>
        <topology evidence="2">Single-pass membrane protein</topology>
    </subcellularLocation>
</comment>
<dbReference type="Pfam" id="PF00282">
    <property type="entry name" value="Pyridoxal_deC"/>
    <property type="match status" value="1"/>
</dbReference>
<dbReference type="STRING" id="283909.R7UX05"/>
<evidence type="ECO:0000256" key="9">
    <source>
        <dbReference type="ARBA" id="ARBA00022989"/>
    </source>
</evidence>
<evidence type="ECO:0000256" key="13">
    <source>
        <dbReference type="ARBA" id="ARBA00038302"/>
    </source>
</evidence>
<evidence type="ECO:0000313" key="19">
    <source>
        <dbReference type="EnsemblMetazoa" id="CapteP156221"/>
    </source>
</evidence>
<dbReference type="GO" id="GO:0005789">
    <property type="term" value="C:endoplasmic reticulum membrane"/>
    <property type="evidence" value="ECO:0007669"/>
    <property type="project" value="UniProtKB-SubCell"/>
</dbReference>
<protein>
    <recommendedName>
        <fullName evidence="14">sphinganine-1-phosphate aldolase</fullName>
        <ecNumber evidence="14">4.1.2.27</ecNumber>
    </recommendedName>
    <alternativeName>
        <fullName evidence="15">Sphingosine-1-phosphate aldolase</fullName>
    </alternativeName>
</protein>
<evidence type="ECO:0000256" key="11">
    <source>
        <dbReference type="ARBA" id="ARBA00023136"/>
    </source>
</evidence>
<keyword evidence="6" id="KW-0256">Endoplasmic reticulum</keyword>
<dbReference type="EMBL" id="AMQN01000914">
    <property type="status" value="NOT_ANNOTATED_CDS"/>
    <property type="molecule type" value="Genomic_DNA"/>
</dbReference>
<reference evidence="20" key="1">
    <citation type="submission" date="2012-12" db="EMBL/GenBank/DDBJ databases">
        <authorList>
            <person name="Hellsten U."/>
            <person name="Grimwood J."/>
            <person name="Chapman J.A."/>
            <person name="Shapiro H."/>
            <person name="Aerts A."/>
            <person name="Otillar R.P."/>
            <person name="Terry A.Y."/>
            <person name="Boore J.L."/>
            <person name="Simakov O."/>
            <person name="Marletaz F."/>
            <person name="Cho S.-J."/>
            <person name="Edsinger-Gonzales E."/>
            <person name="Havlak P."/>
            <person name="Kuo D.-H."/>
            <person name="Larsson T."/>
            <person name="Lv J."/>
            <person name="Arendt D."/>
            <person name="Savage R."/>
            <person name="Osoegawa K."/>
            <person name="de Jong P."/>
            <person name="Lindberg D.R."/>
            <person name="Seaver E.C."/>
            <person name="Weisblat D.A."/>
            <person name="Putnam N.H."/>
            <person name="Grigoriev I.V."/>
            <person name="Rokhsar D.S."/>
        </authorList>
    </citation>
    <scope>NUCLEOTIDE SEQUENCE</scope>
    <source>
        <strain evidence="20">I ESC-2004</strain>
    </source>
</reference>
<dbReference type="FunFam" id="3.40.640.10:FF:000020">
    <property type="entry name" value="sphingosine-1-phosphate lyase 1"/>
    <property type="match status" value="1"/>
</dbReference>
<dbReference type="AlphaFoldDB" id="R7UX05"/>
<evidence type="ECO:0000256" key="8">
    <source>
        <dbReference type="ARBA" id="ARBA00022919"/>
    </source>
</evidence>
<comment type="similarity">
    <text evidence="13">Belongs to the group II decarboxylase family. Sphingosine-1-phosphate lyase subfamily.</text>
</comment>
<evidence type="ECO:0000256" key="5">
    <source>
        <dbReference type="ARBA" id="ARBA00022692"/>
    </source>
</evidence>
<dbReference type="EnsemblMetazoa" id="CapteT156221">
    <property type="protein sequence ID" value="CapteP156221"/>
    <property type="gene ID" value="CapteG156221"/>
</dbReference>
<evidence type="ECO:0000256" key="10">
    <source>
        <dbReference type="ARBA" id="ARBA00023098"/>
    </source>
</evidence>
<keyword evidence="11" id="KW-0472">Membrane</keyword>
<evidence type="ECO:0000256" key="6">
    <source>
        <dbReference type="ARBA" id="ARBA00022824"/>
    </source>
</evidence>
<evidence type="ECO:0000256" key="16">
    <source>
        <dbReference type="PIRSR" id="PIRSR602129-50"/>
    </source>
</evidence>
<dbReference type="HOGENOM" id="CLU_028929_2_1_1"/>
<evidence type="ECO:0000256" key="1">
    <source>
        <dbReference type="ARBA" id="ARBA00001933"/>
    </source>
</evidence>
<keyword evidence="20" id="KW-1185">Reference proteome</keyword>
<dbReference type="GO" id="GO:0006665">
    <property type="term" value="P:sphingolipid metabolic process"/>
    <property type="evidence" value="ECO:0007669"/>
    <property type="project" value="UniProtKB-KW"/>
</dbReference>
<dbReference type="EC" id="4.1.2.27" evidence="14"/>
<dbReference type="GO" id="GO:0030170">
    <property type="term" value="F:pyridoxal phosphate binding"/>
    <property type="evidence" value="ECO:0007669"/>
    <property type="project" value="InterPro"/>
</dbReference>
<organism evidence="18">
    <name type="scientific">Capitella teleta</name>
    <name type="common">Polychaete worm</name>
    <dbReference type="NCBI Taxonomy" id="283909"/>
    <lineage>
        <taxon>Eukaryota</taxon>
        <taxon>Metazoa</taxon>
        <taxon>Spiralia</taxon>
        <taxon>Lophotrochozoa</taxon>
        <taxon>Annelida</taxon>
        <taxon>Polychaeta</taxon>
        <taxon>Sedentaria</taxon>
        <taxon>Scolecida</taxon>
        <taxon>Capitellidae</taxon>
        <taxon>Capitella</taxon>
    </lineage>
</organism>
<dbReference type="PANTHER" id="PTHR42735:SF9">
    <property type="entry name" value="SPHINGOSINE-1-PHOSPHATE LYASE"/>
    <property type="match status" value="1"/>
</dbReference>
<dbReference type="InterPro" id="IPR002129">
    <property type="entry name" value="PyrdxlP-dep_de-COase"/>
</dbReference>
<dbReference type="Gene3D" id="6.10.140.2150">
    <property type="match status" value="1"/>
</dbReference>
<dbReference type="GO" id="GO:0008117">
    <property type="term" value="F:sphinganine-1-phosphate aldolase activity"/>
    <property type="evidence" value="ECO:0007669"/>
    <property type="project" value="UniProtKB-EC"/>
</dbReference>
<dbReference type="OrthoDB" id="10254570at2759"/>
<keyword evidence="9" id="KW-1133">Transmembrane helix</keyword>
<accession>R7UX05</accession>
<comment type="cofactor">
    <cofactor evidence="1 16 17">
        <name>pyridoxal 5'-phosphate</name>
        <dbReference type="ChEBI" id="CHEBI:597326"/>
    </cofactor>
</comment>
<evidence type="ECO:0000313" key="18">
    <source>
        <dbReference type="EMBL" id="ELU10802.1"/>
    </source>
</evidence>
<keyword evidence="12 17" id="KW-0456">Lyase</keyword>
<dbReference type="Gene3D" id="3.90.1150.10">
    <property type="entry name" value="Aspartate Aminotransferase, domain 1"/>
    <property type="match status" value="1"/>
</dbReference>
<name>R7UX05_CAPTE</name>
<dbReference type="EMBL" id="KB297234">
    <property type="protein sequence ID" value="ELU10802.1"/>
    <property type="molecule type" value="Genomic_DNA"/>
</dbReference>
<dbReference type="InterPro" id="IPR015424">
    <property type="entry name" value="PyrdxlP-dep_Trfase"/>
</dbReference>
<evidence type="ECO:0000256" key="15">
    <source>
        <dbReference type="ARBA" id="ARBA00042568"/>
    </source>
</evidence>
<gene>
    <name evidence="18" type="ORF">CAPTEDRAFT_156221</name>
</gene>
<evidence type="ECO:0000256" key="3">
    <source>
        <dbReference type="ARBA" id="ARBA00004760"/>
    </source>
</evidence>
<keyword evidence="10" id="KW-0443">Lipid metabolism</keyword>
<evidence type="ECO:0000313" key="20">
    <source>
        <dbReference type="Proteomes" id="UP000014760"/>
    </source>
</evidence>
<evidence type="ECO:0000256" key="17">
    <source>
        <dbReference type="RuleBase" id="RU000382"/>
    </source>
</evidence>
<evidence type="ECO:0000256" key="7">
    <source>
        <dbReference type="ARBA" id="ARBA00022898"/>
    </source>
</evidence>
<dbReference type="InterPro" id="IPR050477">
    <property type="entry name" value="GrpII_AminoAcid_Decarb"/>
</dbReference>
<dbReference type="InterPro" id="IPR015422">
    <property type="entry name" value="PyrdxlP-dep_Trfase_small"/>
</dbReference>
<feature type="modified residue" description="N6-(pyridoxal phosphate)lysine" evidence="16">
    <location>
        <position position="217"/>
    </location>
</feature>
<comment type="pathway">
    <text evidence="3">Lipid metabolism; sphingolipid metabolism.</text>
</comment>
<dbReference type="InterPro" id="IPR015421">
    <property type="entry name" value="PyrdxlP-dep_Trfase_major"/>
</dbReference>
<evidence type="ECO:0000256" key="14">
    <source>
        <dbReference type="ARBA" id="ARBA00038965"/>
    </source>
</evidence>
<evidence type="ECO:0000256" key="4">
    <source>
        <dbReference type="ARBA" id="ARBA00004991"/>
    </source>
</evidence>
<reference evidence="18 20" key="2">
    <citation type="journal article" date="2013" name="Nature">
        <title>Insights into bilaterian evolution from three spiralian genomes.</title>
        <authorList>
            <person name="Simakov O."/>
            <person name="Marletaz F."/>
            <person name="Cho S.J."/>
            <person name="Edsinger-Gonzales E."/>
            <person name="Havlak P."/>
            <person name="Hellsten U."/>
            <person name="Kuo D.H."/>
            <person name="Larsson T."/>
            <person name="Lv J."/>
            <person name="Arendt D."/>
            <person name="Savage R."/>
            <person name="Osoegawa K."/>
            <person name="de Jong P."/>
            <person name="Grimwood J."/>
            <person name="Chapman J.A."/>
            <person name="Shapiro H."/>
            <person name="Aerts A."/>
            <person name="Otillar R.P."/>
            <person name="Terry A.Y."/>
            <person name="Boore J.L."/>
            <person name="Grigoriev I.V."/>
            <person name="Lindberg D.R."/>
            <person name="Seaver E.C."/>
            <person name="Weisblat D.A."/>
            <person name="Putnam N.H."/>
            <person name="Rokhsar D.S."/>
        </authorList>
    </citation>
    <scope>NUCLEOTIDE SEQUENCE</scope>
    <source>
        <strain evidence="18 20">I ESC-2004</strain>
    </source>
</reference>
<keyword evidence="5" id="KW-0812">Transmembrane</keyword>
<comment type="pathway">
    <text evidence="4">Sphingolipid metabolism.</text>
</comment>
<dbReference type="SUPFAM" id="SSF53383">
    <property type="entry name" value="PLP-dependent transferases"/>
    <property type="match status" value="1"/>
</dbReference>
<evidence type="ECO:0000256" key="2">
    <source>
        <dbReference type="ARBA" id="ARBA00004389"/>
    </source>
</evidence>
<dbReference type="GO" id="GO:0019752">
    <property type="term" value="P:carboxylic acid metabolic process"/>
    <property type="evidence" value="ECO:0007669"/>
    <property type="project" value="InterPro"/>
</dbReference>